<feature type="region of interest" description="Disordered" evidence="1">
    <location>
        <begin position="127"/>
        <end position="157"/>
    </location>
</feature>
<protein>
    <submittedName>
        <fullName evidence="2">Uncharacterized protein</fullName>
    </submittedName>
</protein>
<reference evidence="2" key="1">
    <citation type="submission" date="2013-12" db="EMBL/GenBank/DDBJ databases">
        <title>The Genome Sequence of Aphanomyces invadans NJM9701.</title>
        <authorList>
            <consortium name="The Broad Institute Genomics Platform"/>
            <person name="Russ C."/>
            <person name="Tyler B."/>
            <person name="van West P."/>
            <person name="Dieguez-Uribeondo J."/>
            <person name="Young S.K."/>
            <person name="Zeng Q."/>
            <person name="Gargeya S."/>
            <person name="Fitzgerald M."/>
            <person name="Abouelleil A."/>
            <person name="Alvarado L."/>
            <person name="Chapman S.B."/>
            <person name="Gainer-Dewar J."/>
            <person name="Goldberg J."/>
            <person name="Griggs A."/>
            <person name="Gujja S."/>
            <person name="Hansen M."/>
            <person name="Howarth C."/>
            <person name="Imamovic A."/>
            <person name="Ireland A."/>
            <person name="Larimer J."/>
            <person name="McCowan C."/>
            <person name="Murphy C."/>
            <person name="Pearson M."/>
            <person name="Poon T.W."/>
            <person name="Priest M."/>
            <person name="Roberts A."/>
            <person name="Saif S."/>
            <person name="Shea T."/>
            <person name="Sykes S."/>
            <person name="Wortman J."/>
            <person name="Nusbaum C."/>
            <person name="Birren B."/>
        </authorList>
    </citation>
    <scope>NUCLEOTIDE SEQUENCE [LARGE SCALE GENOMIC DNA]</scope>
    <source>
        <strain evidence="2">NJM9701</strain>
    </source>
</reference>
<dbReference type="AlphaFoldDB" id="A0A024TNN2"/>
<evidence type="ECO:0000256" key="1">
    <source>
        <dbReference type="SAM" id="MobiDB-lite"/>
    </source>
</evidence>
<organism evidence="2">
    <name type="scientific">Aphanomyces invadans</name>
    <dbReference type="NCBI Taxonomy" id="157072"/>
    <lineage>
        <taxon>Eukaryota</taxon>
        <taxon>Sar</taxon>
        <taxon>Stramenopiles</taxon>
        <taxon>Oomycota</taxon>
        <taxon>Saprolegniomycetes</taxon>
        <taxon>Saprolegniales</taxon>
        <taxon>Verrucalvaceae</taxon>
        <taxon>Aphanomyces</taxon>
    </lineage>
</organism>
<accession>A0A024TNN2</accession>
<dbReference type="RefSeq" id="XP_008875946.1">
    <property type="nucleotide sequence ID" value="XM_008877724.1"/>
</dbReference>
<sequence>MDIMGVPRATSVIQSISLNGIASDVKRVMMDVSCGAFAWRVRRRSAFACRTNKTPRTNSTGDMLGWNVSRRRAFNTTRLNCIKSVFESPAAIVGRGSWFAARRTSTSQDESKRSLVTSNSTTHWEATLTGSDLTGGMSSNRSSSSEWSAAGRGVLLG</sequence>
<proteinExistence type="predicted"/>
<name>A0A024TNN2_9STRA</name>
<feature type="compositionally biased region" description="Low complexity" evidence="1">
    <location>
        <begin position="138"/>
        <end position="148"/>
    </location>
</feature>
<dbReference type="GeneID" id="20088202"/>
<dbReference type="RefSeq" id="XP_008875947.1">
    <property type="nucleotide sequence ID" value="XM_008877725.1"/>
</dbReference>
<dbReference type="EMBL" id="KI913981">
    <property type="protein sequence ID" value="ETV95246.1"/>
    <property type="molecule type" value="Genomic_DNA"/>
</dbReference>
<dbReference type="VEuPathDB" id="FungiDB:H310_11152"/>
<evidence type="ECO:0000313" key="2">
    <source>
        <dbReference type="EMBL" id="ETV95246.1"/>
    </source>
</evidence>
<gene>
    <name evidence="2" type="ORF">H310_11152</name>
</gene>
<dbReference type="EMBL" id="KI913981">
    <property type="protein sequence ID" value="ETV95245.1"/>
    <property type="molecule type" value="Genomic_DNA"/>
</dbReference>